<dbReference type="InterPro" id="IPR016024">
    <property type="entry name" value="ARM-type_fold"/>
</dbReference>
<evidence type="ECO:0000313" key="2">
    <source>
        <dbReference type="EMBL" id="KAF5223277.1"/>
    </source>
</evidence>
<feature type="compositionally biased region" description="Basic and acidic residues" evidence="1">
    <location>
        <begin position="76"/>
        <end position="88"/>
    </location>
</feature>
<evidence type="ECO:0000256" key="1">
    <source>
        <dbReference type="SAM" id="MobiDB-lite"/>
    </source>
</evidence>
<dbReference type="AlphaFoldDB" id="A0A7J6Y9C2"/>
<dbReference type="InterPro" id="IPR041090">
    <property type="entry name" value="DUF5578"/>
</dbReference>
<evidence type="ECO:0000313" key="3">
    <source>
        <dbReference type="Proteomes" id="UP000583944"/>
    </source>
</evidence>
<feature type="compositionally biased region" description="Polar residues" evidence="1">
    <location>
        <begin position="51"/>
        <end position="70"/>
    </location>
</feature>
<feature type="compositionally biased region" description="Basic residues" evidence="1">
    <location>
        <begin position="89"/>
        <end position="98"/>
    </location>
</feature>
<name>A0A7J6Y9C2_TRYCR</name>
<accession>A0A7J6Y9C2</accession>
<proteinExistence type="predicted"/>
<protein>
    <submittedName>
        <fullName evidence="2">Uncharacterized protein</fullName>
    </submittedName>
</protein>
<comment type="caution">
    <text evidence="2">The sequence shown here is derived from an EMBL/GenBank/DDBJ whole genome shotgun (WGS) entry which is preliminary data.</text>
</comment>
<dbReference type="VEuPathDB" id="TriTrypDB:ECC02_003555"/>
<dbReference type="VEuPathDB" id="TriTrypDB:BCY84_03210"/>
<sequence>MPPLNAGKNARTEFSGASNLANDGAPPDYSGPLSQNFSDTPTAVVGKETRPSNSSKSTSPLFTATPTTVSPILEAPTKEEGGKKDCRSLRTRARHAERRKKDGLITATSLAGAGRRAAVWVEQWDRGSRATRLLILEAFISLHSSSNTNRMETDLGDSSMLFFTRITAWLRLTCKLGHPLRLLLAAISLFVRGVRYLTCLVEVGGAQTLIDTLATCRLVPDDRREIALLLLYMANAGRVYREMLCDDDDIDLLLHAMRCESDLEILDLHAALFLVLGEGNSPRVTSRVQSGVIGMILHDETTKGAMLQAARVLRIFQSSRDKMYAEAIARDLLEDTGTVSVVGIESNFSTESARQLLEALFFLLSHEDLSLRVEGLELLTMVAKNIQLTGHILTRCFDVLDEDRLAIEPKDNLTAVMVFRRNQISFGSAAVNIMLLDTKCEARQRLTFDIIARRSAHFSLLKYLRLLESGYTTSILDCCRALQLICRGALMQERHGVTGGAEVGVPLGKAANYIREVVGDTLYSVLLYEDLTEDEAFSIARSVTSSEL</sequence>
<dbReference type="SUPFAM" id="SSF48371">
    <property type="entry name" value="ARM repeat"/>
    <property type="match status" value="1"/>
</dbReference>
<reference evidence="2 3" key="1">
    <citation type="journal article" date="2019" name="Genome Biol. Evol.">
        <title>Nanopore Sequencing Significantly Improves Genome Assembly of the Protozoan Parasite Trypanosoma cruzi.</title>
        <authorList>
            <person name="Diaz-Viraque F."/>
            <person name="Pita S."/>
            <person name="Greif G."/>
            <person name="de Souza R.C.M."/>
            <person name="Iraola G."/>
            <person name="Robello C."/>
        </authorList>
    </citation>
    <scope>NUCLEOTIDE SEQUENCE [LARGE SCALE GENOMIC DNA]</scope>
    <source>
        <strain evidence="2 3">Berenice</strain>
    </source>
</reference>
<dbReference type="PANTHER" id="PTHR34258:SF1">
    <property type="entry name" value="ARMADILLO-LIKE HELICAL DOMAIN CONTAINING PROTEIN 1"/>
    <property type="match status" value="1"/>
</dbReference>
<organism evidence="2 3">
    <name type="scientific">Trypanosoma cruzi</name>
    <dbReference type="NCBI Taxonomy" id="5693"/>
    <lineage>
        <taxon>Eukaryota</taxon>
        <taxon>Discoba</taxon>
        <taxon>Euglenozoa</taxon>
        <taxon>Kinetoplastea</taxon>
        <taxon>Metakinetoplastina</taxon>
        <taxon>Trypanosomatida</taxon>
        <taxon>Trypanosomatidae</taxon>
        <taxon>Trypanosoma</taxon>
        <taxon>Schizotrypanum</taxon>
    </lineage>
</organism>
<gene>
    <name evidence="2" type="ORF">ECC02_003555</name>
</gene>
<dbReference type="Pfam" id="PF17741">
    <property type="entry name" value="DUF5578"/>
    <property type="match status" value="1"/>
</dbReference>
<dbReference type="PANTHER" id="PTHR34258">
    <property type="entry name" value="ARMADILLO-LIKE HELICAL DOMAIN CONTAINING PROTEIN 1"/>
    <property type="match status" value="1"/>
</dbReference>
<dbReference type="EMBL" id="JABDHM010000020">
    <property type="protein sequence ID" value="KAF5223277.1"/>
    <property type="molecule type" value="Genomic_DNA"/>
</dbReference>
<feature type="region of interest" description="Disordered" evidence="1">
    <location>
        <begin position="1"/>
        <end position="98"/>
    </location>
</feature>
<feature type="compositionally biased region" description="Polar residues" evidence="1">
    <location>
        <begin position="32"/>
        <end position="41"/>
    </location>
</feature>
<dbReference type="Proteomes" id="UP000583944">
    <property type="component" value="Unassembled WGS sequence"/>
</dbReference>